<reference evidence="1" key="1">
    <citation type="submission" date="2018-05" db="EMBL/GenBank/DDBJ databases">
        <authorList>
            <person name="Lanie J.A."/>
            <person name="Ng W.-L."/>
            <person name="Kazmierczak K.M."/>
            <person name="Andrzejewski T.M."/>
            <person name="Davidsen T.M."/>
            <person name="Wayne K.J."/>
            <person name="Tettelin H."/>
            <person name="Glass J.I."/>
            <person name="Rusch D."/>
            <person name="Podicherti R."/>
            <person name="Tsui H.-C.T."/>
            <person name="Winkler M.E."/>
        </authorList>
    </citation>
    <scope>NUCLEOTIDE SEQUENCE</scope>
</reference>
<dbReference type="AlphaFoldDB" id="A0A383BRC0"/>
<sequence>MYISTPSYRWKLNYIATLTLLNMLLLAKNYDLYGGRISPITRIVYLRAIRYHRKCIHL</sequence>
<organism evidence="1">
    <name type="scientific">marine metagenome</name>
    <dbReference type="NCBI Taxonomy" id="408172"/>
    <lineage>
        <taxon>unclassified sequences</taxon>
        <taxon>metagenomes</taxon>
        <taxon>ecological metagenomes</taxon>
    </lineage>
</organism>
<evidence type="ECO:0000313" key="1">
    <source>
        <dbReference type="EMBL" id="SVE22462.1"/>
    </source>
</evidence>
<proteinExistence type="predicted"/>
<gene>
    <name evidence="1" type="ORF">METZ01_LOCUS475316</name>
</gene>
<accession>A0A383BRC0</accession>
<dbReference type="EMBL" id="UINC01202587">
    <property type="protein sequence ID" value="SVE22462.1"/>
    <property type="molecule type" value="Genomic_DNA"/>
</dbReference>
<feature type="non-terminal residue" evidence="1">
    <location>
        <position position="58"/>
    </location>
</feature>
<name>A0A383BRC0_9ZZZZ</name>
<protein>
    <submittedName>
        <fullName evidence="1">Uncharacterized protein</fullName>
    </submittedName>
</protein>